<evidence type="ECO:0000313" key="3">
    <source>
        <dbReference type="Proteomes" id="UP000184383"/>
    </source>
</evidence>
<gene>
    <name evidence="2" type="ORF">ASPWEDRAFT_412029</name>
</gene>
<dbReference type="RefSeq" id="XP_040690212.1">
    <property type="nucleotide sequence ID" value="XM_040835497.1"/>
</dbReference>
<dbReference type="VEuPathDB" id="FungiDB:ASPWEDRAFT_412029"/>
<protein>
    <submittedName>
        <fullName evidence="2">Uncharacterized protein</fullName>
    </submittedName>
</protein>
<name>A0A1L9RNM4_ASPWE</name>
<dbReference type="AlphaFoldDB" id="A0A1L9RNM4"/>
<feature type="compositionally biased region" description="Polar residues" evidence="1">
    <location>
        <begin position="28"/>
        <end position="43"/>
    </location>
</feature>
<evidence type="ECO:0000256" key="1">
    <source>
        <dbReference type="SAM" id="MobiDB-lite"/>
    </source>
</evidence>
<feature type="region of interest" description="Disordered" evidence="1">
    <location>
        <begin position="21"/>
        <end position="43"/>
    </location>
</feature>
<evidence type="ECO:0000313" key="2">
    <source>
        <dbReference type="EMBL" id="OJJ36536.1"/>
    </source>
</evidence>
<proteinExistence type="predicted"/>
<organism evidence="2 3">
    <name type="scientific">Aspergillus wentii DTO 134E9</name>
    <dbReference type="NCBI Taxonomy" id="1073089"/>
    <lineage>
        <taxon>Eukaryota</taxon>
        <taxon>Fungi</taxon>
        <taxon>Dikarya</taxon>
        <taxon>Ascomycota</taxon>
        <taxon>Pezizomycotina</taxon>
        <taxon>Eurotiomycetes</taxon>
        <taxon>Eurotiomycetidae</taxon>
        <taxon>Eurotiales</taxon>
        <taxon>Aspergillaceae</taxon>
        <taxon>Aspergillus</taxon>
        <taxon>Aspergillus subgen. Cremei</taxon>
    </lineage>
</organism>
<dbReference type="EMBL" id="KV878211">
    <property type="protein sequence ID" value="OJJ36536.1"/>
    <property type="molecule type" value="Genomic_DNA"/>
</dbReference>
<dbReference type="OrthoDB" id="4368019at2759"/>
<dbReference type="GeneID" id="63751345"/>
<accession>A0A1L9RNM4</accession>
<reference evidence="3" key="1">
    <citation type="journal article" date="2017" name="Genome Biol.">
        <title>Comparative genomics reveals high biological diversity and specific adaptations in the industrially and medically important fungal genus Aspergillus.</title>
        <authorList>
            <person name="de Vries R.P."/>
            <person name="Riley R."/>
            <person name="Wiebenga A."/>
            <person name="Aguilar-Osorio G."/>
            <person name="Amillis S."/>
            <person name="Uchima C.A."/>
            <person name="Anderluh G."/>
            <person name="Asadollahi M."/>
            <person name="Askin M."/>
            <person name="Barry K."/>
            <person name="Battaglia E."/>
            <person name="Bayram O."/>
            <person name="Benocci T."/>
            <person name="Braus-Stromeyer S.A."/>
            <person name="Caldana C."/>
            <person name="Canovas D."/>
            <person name="Cerqueira G.C."/>
            <person name="Chen F."/>
            <person name="Chen W."/>
            <person name="Choi C."/>
            <person name="Clum A."/>
            <person name="Dos Santos R.A."/>
            <person name="Damasio A.R."/>
            <person name="Diallinas G."/>
            <person name="Emri T."/>
            <person name="Fekete E."/>
            <person name="Flipphi M."/>
            <person name="Freyberg S."/>
            <person name="Gallo A."/>
            <person name="Gournas C."/>
            <person name="Habgood R."/>
            <person name="Hainaut M."/>
            <person name="Harispe M.L."/>
            <person name="Henrissat B."/>
            <person name="Hilden K.S."/>
            <person name="Hope R."/>
            <person name="Hossain A."/>
            <person name="Karabika E."/>
            <person name="Karaffa L."/>
            <person name="Karanyi Z."/>
            <person name="Krasevec N."/>
            <person name="Kuo A."/>
            <person name="Kusch H."/>
            <person name="LaButti K."/>
            <person name="Lagendijk E.L."/>
            <person name="Lapidus A."/>
            <person name="Levasseur A."/>
            <person name="Lindquist E."/>
            <person name="Lipzen A."/>
            <person name="Logrieco A.F."/>
            <person name="MacCabe A."/>
            <person name="Maekelae M.R."/>
            <person name="Malavazi I."/>
            <person name="Melin P."/>
            <person name="Meyer V."/>
            <person name="Mielnichuk N."/>
            <person name="Miskei M."/>
            <person name="Molnar A.P."/>
            <person name="Mule G."/>
            <person name="Ngan C.Y."/>
            <person name="Orejas M."/>
            <person name="Orosz E."/>
            <person name="Ouedraogo J.P."/>
            <person name="Overkamp K.M."/>
            <person name="Park H.-S."/>
            <person name="Perrone G."/>
            <person name="Piumi F."/>
            <person name="Punt P.J."/>
            <person name="Ram A.F."/>
            <person name="Ramon A."/>
            <person name="Rauscher S."/>
            <person name="Record E."/>
            <person name="Riano-Pachon D.M."/>
            <person name="Robert V."/>
            <person name="Roehrig J."/>
            <person name="Ruller R."/>
            <person name="Salamov A."/>
            <person name="Salih N.S."/>
            <person name="Samson R.A."/>
            <person name="Sandor E."/>
            <person name="Sanguinetti M."/>
            <person name="Schuetze T."/>
            <person name="Sepcic K."/>
            <person name="Shelest E."/>
            <person name="Sherlock G."/>
            <person name="Sophianopoulou V."/>
            <person name="Squina F.M."/>
            <person name="Sun H."/>
            <person name="Susca A."/>
            <person name="Todd R.B."/>
            <person name="Tsang A."/>
            <person name="Unkles S.E."/>
            <person name="van de Wiele N."/>
            <person name="van Rossen-Uffink D."/>
            <person name="Oliveira J.V."/>
            <person name="Vesth T.C."/>
            <person name="Visser J."/>
            <person name="Yu J.-H."/>
            <person name="Zhou M."/>
            <person name="Andersen M.R."/>
            <person name="Archer D.B."/>
            <person name="Baker S.E."/>
            <person name="Benoit I."/>
            <person name="Brakhage A.A."/>
            <person name="Braus G.H."/>
            <person name="Fischer R."/>
            <person name="Frisvad J.C."/>
            <person name="Goldman G.H."/>
            <person name="Houbraken J."/>
            <person name="Oakley B."/>
            <person name="Pocsi I."/>
            <person name="Scazzocchio C."/>
            <person name="Seiboth B."/>
            <person name="vanKuyk P.A."/>
            <person name="Wortman J."/>
            <person name="Dyer P.S."/>
            <person name="Grigoriev I.V."/>
        </authorList>
    </citation>
    <scope>NUCLEOTIDE SEQUENCE [LARGE SCALE GENOMIC DNA]</scope>
    <source>
        <strain evidence="3">DTO 134E9</strain>
    </source>
</reference>
<dbReference type="Proteomes" id="UP000184383">
    <property type="component" value="Unassembled WGS sequence"/>
</dbReference>
<keyword evidence="3" id="KW-1185">Reference proteome</keyword>
<sequence length="87" mass="10179">MLRYTKRKARPKRRPCLIHTKKKKAKRNASSVNRTRASSMATMNSTTRPMMLFLLKSQSSFCFMWGKRREKKSAEFVCDGPRNHAIT</sequence>